<dbReference type="AlphaFoldDB" id="A0A2A2HQL0"/>
<accession>A0A2A2HQL0</accession>
<reference evidence="1 2" key="1">
    <citation type="journal article" date="2017" name="BMC Genomics">
        <title>Genomic analysis of methanogenic archaea reveals a shift towards energy conservation.</title>
        <authorList>
            <person name="Gilmore S.P."/>
            <person name="Henske J.K."/>
            <person name="Sexton J.A."/>
            <person name="Solomon K.V."/>
            <person name="Seppala S."/>
            <person name="Yoo J.I."/>
            <person name="Huyett L.M."/>
            <person name="Pressman A."/>
            <person name="Cogan J.Z."/>
            <person name="Kivenson V."/>
            <person name="Peng X."/>
            <person name="Tan Y."/>
            <person name="Valentine D.L."/>
            <person name="O'Malley M.A."/>
        </authorList>
    </citation>
    <scope>NUCLEOTIDE SEQUENCE [LARGE SCALE GENOMIC DNA]</scope>
    <source>
        <strain evidence="1 2">MC-15</strain>
    </source>
</reference>
<sequence length="85" mass="10127">MLYAVTVIDGTKQTSSKIQHLFHFNTQSTPKFWKIFLFLSHSYLDNGFLHTFSIRCNYLLFYALEERSVLRKYRFYGANKASFLD</sequence>
<name>A0A2A2HQL0_9EURY</name>
<gene>
    <name evidence="1" type="ORF">ASJ81_09085</name>
</gene>
<dbReference type="Proteomes" id="UP000218164">
    <property type="component" value="Unassembled WGS sequence"/>
</dbReference>
<keyword evidence="2" id="KW-1185">Reference proteome</keyword>
<organism evidence="1 2">
    <name type="scientific">Methanosarcina spelaei</name>
    <dbReference type="NCBI Taxonomy" id="1036679"/>
    <lineage>
        <taxon>Archaea</taxon>
        <taxon>Methanobacteriati</taxon>
        <taxon>Methanobacteriota</taxon>
        <taxon>Stenosarchaea group</taxon>
        <taxon>Methanomicrobia</taxon>
        <taxon>Methanosarcinales</taxon>
        <taxon>Methanosarcinaceae</taxon>
        <taxon>Methanosarcina</taxon>
    </lineage>
</organism>
<proteinExistence type="predicted"/>
<evidence type="ECO:0000313" key="1">
    <source>
        <dbReference type="EMBL" id="PAV11781.1"/>
    </source>
</evidence>
<dbReference type="EMBL" id="LMVP01000446">
    <property type="protein sequence ID" value="PAV11781.1"/>
    <property type="molecule type" value="Genomic_DNA"/>
</dbReference>
<evidence type="ECO:0000313" key="2">
    <source>
        <dbReference type="Proteomes" id="UP000218164"/>
    </source>
</evidence>
<comment type="caution">
    <text evidence="1">The sequence shown here is derived from an EMBL/GenBank/DDBJ whole genome shotgun (WGS) entry which is preliminary data.</text>
</comment>
<protein>
    <submittedName>
        <fullName evidence="1">Uncharacterized protein</fullName>
    </submittedName>
</protein>